<comment type="caution">
    <text evidence="8">The sequence shown here is derived from an EMBL/GenBank/DDBJ whole genome shotgun (WGS) entry which is preliminary data.</text>
</comment>
<comment type="subcellular location">
    <subcellularLocation>
        <location evidence="5">Cytoplasm</location>
    </subcellularLocation>
</comment>
<dbReference type="Pfam" id="PF24986">
    <property type="entry name" value="PRC_RimM"/>
    <property type="match status" value="1"/>
</dbReference>
<keyword evidence="4 5" id="KW-0143">Chaperone</keyword>
<dbReference type="Pfam" id="PF01782">
    <property type="entry name" value="RimM"/>
    <property type="match status" value="1"/>
</dbReference>
<keyword evidence="9" id="KW-1185">Reference proteome</keyword>
<comment type="subunit">
    <text evidence="5">Binds ribosomal protein uS19.</text>
</comment>
<feature type="domain" description="RimM N-terminal" evidence="6">
    <location>
        <begin position="13"/>
        <end position="92"/>
    </location>
</feature>
<evidence type="ECO:0000256" key="1">
    <source>
        <dbReference type="ARBA" id="ARBA00022490"/>
    </source>
</evidence>
<organism evidence="8 9">
    <name type="scientific">Psychrosphaera saromensis</name>
    <dbReference type="NCBI Taxonomy" id="716813"/>
    <lineage>
        <taxon>Bacteria</taxon>
        <taxon>Pseudomonadati</taxon>
        <taxon>Pseudomonadota</taxon>
        <taxon>Gammaproteobacteria</taxon>
        <taxon>Alteromonadales</taxon>
        <taxon>Pseudoalteromonadaceae</taxon>
        <taxon>Psychrosphaera</taxon>
    </lineage>
</organism>
<evidence type="ECO:0000256" key="5">
    <source>
        <dbReference type="HAMAP-Rule" id="MF_00014"/>
    </source>
</evidence>
<dbReference type="Gene3D" id="2.30.30.240">
    <property type="entry name" value="PRC-barrel domain"/>
    <property type="match status" value="1"/>
</dbReference>
<dbReference type="NCBIfam" id="TIGR02273">
    <property type="entry name" value="16S_RimM"/>
    <property type="match status" value="1"/>
</dbReference>
<feature type="domain" description="Ribosome maturation factor RimM PRC barrel" evidence="7">
    <location>
        <begin position="105"/>
        <end position="178"/>
    </location>
</feature>
<evidence type="ECO:0000256" key="2">
    <source>
        <dbReference type="ARBA" id="ARBA00022517"/>
    </source>
</evidence>
<comment type="domain">
    <text evidence="5">The PRC barrel domain binds ribosomal protein uS19.</text>
</comment>
<dbReference type="PANTHER" id="PTHR33692">
    <property type="entry name" value="RIBOSOME MATURATION FACTOR RIMM"/>
    <property type="match status" value="1"/>
</dbReference>
<dbReference type="InterPro" id="IPR002676">
    <property type="entry name" value="RimM_N"/>
</dbReference>
<evidence type="ECO:0000313" key="9">
    <source>
        <dbReference type="Proteomes" id="UP000239007"/>
    </source>
</evidence>
<protein>
    <recommendedName>
        <fullName evidence="5">Ribosome maturation factor RimM</fullName>
    </recommendedName>
</protein>
<dbReference type="InterPro" id="IPR036976">
    <property type="entry name" value="RimM_N_sf"/>
</dbReference>
<dbReference type="InterPro" id="IPR056792">
    <property type="entry name" value="PRC_RimM"/>
</dbReference>
<evidence type="ECO:0000259" key="6">
    <source>
        <dbReference type="Pfam" id="PF01782"/>
    </source>
</evidence>
<proteinExistence type="inferred from homology"/>
<keyword evidence="3 5" id="KW-0698">rRNA processing</keyword>
<keyword evidence="1 5" id="KW-0963">Cytoplasm</keyword>
<dbReference type="PANTHER" id="PTHR33692:SF1">
    <property type="entry name" value="RIBOSOME MATURATION FACTOR RIMM"/>
    <property type="match status" value="1"/>
</dbReference>
<evidence type="ECO:0000259" key="7">
    <source>
        <dbReference type="Pfam" id="PF24986"/>
    </source>
</evidence>
<dbReference type="GO" id="GO:0006364">
    <property type="term" value="P:rRNA processing"/>
    <property type="evidence" value="ECO:0007669"/>
    <property type="project" value="UniProtKB-UniRule"/>
</dbReference>
<keyword evidence="2 5" id="KW-0690">Ribosome biogenesis</keyword>
<dbReference type="Gene3D" id="2.40.30.60">
    <property type="entry name" value="RimM"/>
    <property type="match status" value="1"/>
</dbReference>
<dbReference type="GO" id="GO:0042274">
    <property type="term" value="P:ribosomal small subunit biogenesis"/>
    <property type="evidence" value="ECO:0007669"/>
    <property type="project" value="UniProtKB-UniRule"/>
</dbReference>
<evidence type="ECO:0000313" key="8">
    <source>
        <dbReference type="EMBL" id="PQJ54964.1"/>
    </source>
</evidence>
<comment type="function">
    <text evidence="5">An accessory protein needed during the final step in the assembly of 30S ribosomal subunit, possibly for assembly of the head region. Essential for efficient processing of 16S rRNA. May be needed both before and after RbfA during the maturation of 16S rRNA. It has affinity for free ribosomal 30S subunits but not for 70S ribosomes.</text>
</comment>
<dbReference type="OrthoDB" id="9783509at2"/>
<dbReference type="InterPro" id="IPR011961">
    <property type="entry name" value="RimM"/>
</dbReference>
<evidence type="ECO:0000256" key="3">
    <source>
        <dbReference type="ARBA" id="ARBA00022552"/>
    </source>
</evidence>
<comment type="similarity">
    <text evidence="5">Belongs to the RimM family.</text>
</comment>
<sequence>MSQSNSTEELILVGKIGAPYGIKGWFKINAYTEISEGIFDYSPWFITLNGQQHQVKVANGRRHNKGLIAKFDNVETRNDAEAWLHGEIFVAANQLPDLAGDEFYWRDLNGMAVKAVNGYDLGIVSGLMETGSNDVLVVDAKRNDAFGKTERLIPFIQDDVIISVNKDENTITVDWDPGF</sequence>
<accession>A0A2S7UY91</accession>
<dbReference type="SUPFAM" id="SSF50346">
    <property type="entry name" value="PRC-barrel domain"/>
    <property type="match status" value="1"/>
</dbReference>
<gene>
    <name evidence="5 8" type="primary">rimM</name>
    <name evidence="8" type="ORF">BTO11_15750</name>
</gene>
<dbReference type="GO" id="GO:0005737">
    <property type="term" value="C:cytoplasm"/>
    <property type="evidence" value="ECO:0007669"/>
    <property type="project" value="UniProtKB-SubCell"/>
</dbReference>
<dbReference type="AlphaFoldDB" id="A0A2S7UY91"/>
<dbReference type="GO" id="GO:0005840">
    <property type="term" value="C:ribosome"/>
    <property type="evidence" value="ECO:0007669"/>
    <property type="project" value="InterPro"/>
</dbReference>
<name>A0A2S7UY91_9GAMM</name>
<evidence type="ECO:0000256" key="4">
    <source>
        <dbReference type="ARBA" id="ARBA00023186"/>
    </source>
</evidence>
<dbReference type="InterPro" id="IPR011033">
    <property type="entry name" value="PRC_barrel-like_sf"/>
</dbReference>
<dbReference type="SUPFAM" id="SSF50447">
    <property type="entry name" value="Translation proteins"/>
    <property type="match status" value="1"/>
</dbReference>
<dbReference type="InterPro" id="IPR009000">
    <property type="entry name" value="Transl_B-barrel_sf"/>
</dbReference>
<dbReference type="GO" id="GO:0043022">
    <property type="term" value="F:ribosome binding"/>
    <property type="evidence" value="ECO:0007669"/>
    <property type="project" value="InterPro"/>
</dbReference>
<dbReference type="HAMAP" id="MF_00014">
    <property type="entry name" value="Ribosome_mat_RimM"/>
    <property type="match status" value="1"/>
</dbReference>
<dbReference type="Proteomes" id="UP000239007">
    <property type="component" value="Unassembled WGS sequence"/>
</dbReference>
<dbReference type="EMBL" id="MSCH01000003">
    <property type="protein sequence ID" value="PQJ54964.1"/>
    <property type="molecule type" value="Genomic_DNA"/>
</dbReference>
<dbReference type="RefSeq" id="WP_105053487.1">
    <property type="nucleotide sequence ID" value="NZ_BMYG01000001.1"/>
</dbReference>
<reference evidence="8 9" key="1">
    <citation type="submission" date="2016-12" db="EMBL/GenBank/DDBJ databases">
        <title>Diversity of luminous bacteria.</title>
        <authorList>
            <person name="Yoshizawa S."/>
            <person name="Kogure K."/>
        </authorList>
    </citation>
    <scope>NUCLEOTIDE SEQUENCE [LARGE SCALE GENOMIC DNA]</scope>
    <source>
        <strain evidence="8 9">SA4-48</strain>
    </source>
</reference>